<comment type="caution">
    <text evidence="2">The sequence shown here is derived from an EMBL/GenBank/DDBJ whole genome shotgun (WGS) entry which is preliminary data.</text>
</comment>
<evidence type="ECO:0000313" key="3">
    <source>
        <dbReference type="Proteomes" id="UP000237752"/>
    </source>
</evidence>
<keyword evidence="2" id="KW-0503">Monooxygenase</keyword>
<dbReference type="PANTHER" id="PTHR33336">
    <property type="entry name" value="QUINOL MONOOXYGENASE YGIN-RELATED"/>
    <property type="match status" value="1"/>
</dbReference>
<evidence type="ECO:0000259" key="1">
    <source>
        <dbReference type="PROSITE" id="PS51725"/>
    </source>
</evidence>
<proteinExistence type="predicted"/>
<accession>A0A2T0ZRY2</accession>
<dbReference type="PROSITE" id="PS51725">
    <property type="entry name" value="ABM"/>
    <property type="match status" value="1"/>
</dbReference>
<dbReference type="Gene3D" id="3.30.70.100">
    <property type="match status" value="1"/>
</dbReference>
<dbReference type="AlphaFoldDB" id="A0A2T0ZRY2"/>
<dbReference type="InterPro" id="IPR050744">
    <property type="entry name" value="AI-2_Isomerase_LsrG"/>
</dbReference>
<name>A0A2T0ZRY2_9ACTN</name>
<reference evidence="2 3" key="1">
    <citation type="submission" date="2018-03" db="EMBL/GenBank/DDBJ databases">
        <title>Genomic Encyclopedia of Archaeal and Bacterial Type Strains, Phase II (KMG-II): from individual species to whole genera.</title>
        <authorList>
            <person name="Goeker M."/>
        </authorList>
    </citation>
    <scope>NUCLEOTIDE SEQUENCE [LARGE SCALE GENOMIC DNA]</scope>
    <source>
        <strain evidence="2 3">DSM 100065</strain>
    </source>
</reference>
<protein>
    <submittedName>
        <fullName evidence="2">Quinol monooxygenase YgiN</fullName>
    </submittedName>
</protein>
<gene>
    <name evidence="2" type="ORF">CLV47_11972</name>
</gene>
<dbReference type="InterPro" id="IPR007138">
    <property type="entry name" value="ABM_dom"/>
</dbReference>
<dbReference type="GO" id="GO:0004497">
    <property type="term" value="F:monooxygenase activity"/>
    <property type="evidence" value="ECO:0007669"/>
    <property type="project" value="UniProtKB-KW"/>
</dbReference>
<keyword evidence="3" id="KW-1185">Reference proteome</keyword>
<dbReference type="Proteomes" id="UP000237752">
    <property type="component" value="Unassembled WGS sequence"/>
</dbReference>
<dbReference type="PANTHER" id="PTHR33336:SF3">
    <property type="entry name" value="ABM DOMAIN-CONTAINING PROTEIN"/>
    <property type="match status" value="1"/>
</dbReference>
<dbReference type="Pfam" id="PF03992">
    <property type="entry name" value="ABM"/>
    <property type="match status" value="1"/>
</dbReference>
<dbReference type="SUPFAM" id="SSF54909">
    <property type="entry name" value="Dimeric alpha+beta barrel"/>
    <property type="match status" value="1"/>
</dbReference>
<evidence type="ECO:0000313" key="2">
    <source>
        <dbReference type="EMBL" id="PRZ39126.1"/>
    </source>
</evidence>
<keyword evidence="2" id="KW-0560">Oxidoreductase</keyword>
<organism evidence="2 3">
    <name type="scientific">Antricoccus suffuscus</name>
    <dbReference type="NCBI Taxonomy" id="1629062"/>
    <lineage>
        <taxon>Bacteria</taxon>
        <taxon>Bacillati</taxon>
        <taxon>Actinomycetota</taxon>
        <taxon>Actinomycetes</taxon>
        <taxon>Geodermatophilales</taxon>
        <taxon>Antricoccaceae</taxon>
        <taxon>Antricoccus</taxon>
    </lineage>
</organism>
<sequence length="103" mass="11109">MSIVLLVEYKPIDGRKDDLLAAITDIVPEVHAESGCERYAYHSTKDGRVFLIETWADKEALGAHAEGAAIKKLQAATKDLVSEPATILPLRPAPMGDPAKGQL</sequence>
<dbReference type="EMBL" id="PVUE01000019">
    <property type="protein sequence ID" value="PRZ39126.1"/>
    <property type="molecule type" value="Genomic_DNA"/>
</dbReference>
<dbReference type="RefSeq" id="WP_170111148.1">
    <property type="nucleotide sequence ID" value="NZ_PVUE01000019.1"/>
</dbReference>
<dbReference type="InterPro" id="IPR011008">
    <property type="entry name" value="Dimeric_a/b-barrel"/>
</dbReference>
<feature type="domain" description="ABM" evidence="1">
    <location>
        <begin position="3"/>
        <end position="89"/>
    </location>
</feature>